<evidence type="ECO:0000256" key="12">
    <source>
        <dbReference type="ARBA" id="ARBA00023236"/>
    </source>
</evidence>
<dbReference type="Proteomes" id="UP000008888">
    <property type="component" value="Chromosome"/>
</dbReference>
<protein>
    <recommendedName>
        <fullName evidence="13">LexA repressor</fullName>
        <ecNumber evidence="13">3.4.21.88</ecNumber>
    </recommendedName>
</protein>
<evidence type="ECO:0000256" key="3">
    <source>
        <dbReference type="ARBA" id="ARBA00022491"/>
    </source>
</evidence>
<evidence type="ECO:0000256" key="8">
    <source>
        <dbReference type="ARBA" id="ARBA00023015"/>
    </source>
</evidence>
<feature type="active site" description="For autocatalytic cleavage activity" evidence="13">
    <location>
        <position position="191"/>
    </location>
</feature>
<dbReference type="GO" id="GO:0006260">
    <property type="term" value="P:DNA replication"/>
    <property type="evidence" value="ECO:0007669"/>
    <property type="project" value="UniProtKB-UniRule"/>
</dbReference>
<dbReference type="GO" id="GO:0003677">
    <property type="term" value="F:DNA binding"/>
    <property type="evidence" value="ECO:0007669"/>
    <property type="project" value="UniProtKB-UniRule"/>
</dbReference>
<dbReference type="CDD" id="cd06529">
    <property type="entry name" value="S24_LexA-like"/>
    <property type="match status" value="1"/>
</dbReference>
<evidence type="ECO:0000259" key="16">
    <source>
        <dbReference type="Pfam" id="PF01726"/>
    </source>
</evidence>
<reference evidence="18" key="3">
    <citation type="submission" date="2011-05" db="EMBL/GenBank/DDBJ databases">
        <title>Complete sequence of Methylomonas methanica MC09.</title>
        <authorList>
            <consortium name="US DOE Joint Genome Institute"/>
            <person name="Lucas S."/>
            <person name="Han J."/>
            <person name="Lapidus A."/>
            <person name="Cheng J.-F."/>
            <person name="Goodwin L."/>
            <person name="Pitluck S."/>
            <person name="Peters L."/>
            <person name="Mikhailova N."/>
            <person name="Teshima H."/>
            <person name="Han C."/>
            <person name="Tapia R."/>
            <person name="Land M."/>
            <person name="Hauser L."/>
            <person name="Kyrpides N."/>
            <person name="Ivanova N."/>
            <person name="Pagani I."/>
            <person name="Stein L."/>
            <person name="Woyke T."/>
        </authorList>
    </citation>
    <scope>NUCLEOTIDE SEQUENCE [LARGE SCALE GENOMIC DNA]</scope>
    <source>
        <strain evidence="18">MC09</strain>
    </source>
</reference>
<dbReference type="GO" id="GO:0045892">
    <property type="term" value="P:negative regulation of DNA-templated transcription"/>
    <property type="evidence" value="ECO:0007669"/>
    <property type="project" value="UniProtKB-UniRule"/>
</dbReference>
<keyword evidence="5 13" id="KW-0227">DNA damage</keyword>
<dbReference type="AlphaFoldDB" id="G0A6A5"/>
<dbReference type="PRINTS" id="PR00726">
    <property type="entry name" value="LEXASERPTASE"/>
</dbReference>
<evidence type="ECO:0000256" key="6">
    <source>
        <dbReference type="ARBA" id="ARBA00022801"/>
    </source>
</evidence>
<dbReference type="PANTHER" id="PTHR33516">
    <property type="entry name" value="LEXA REPRESSOR"/>
    <property type="match status" value="1"/>
</dbReference>
<comment type="catalytic activity">
    <reaction evidence="13">
        <text>Hydrolysis of Ala-|-Gly bond in repressor LexA.</text>
        <dbReference type="EC" id="3.4.21.88"/>
    </reaction>
</comment>
<keyword evidence="18" id="KW-1185">Reference proteome</keyword>
<feature type="domain" description="Peptidase S24/S26A/S26B/S26C" evidence="15">
    <location>
        <begin position="112"/>
        <end position="228"/>
    </location>
</feature>
<evidence type="ECO:0000256" key="1">
    <source>
        <dbReference type="ARBA" id="ARBA00007484"/>
    </source>
</evidence>
<evidence type="ECO:0000256" key="14">
    <source>
        <dbReference type="RuleBase" id="RU003991"/>
    </source>
</evidence>
<feature type="active site" description="For autocatalytic cleavage activity" evidence="13">
    <location>
        <position position="154"/>
    </location>
</feature>
<dbReference type="NCBIfam" id="TIGR00498">
    <property type="entry name" value="lexA"/>
    <property type="match status" value="1"/>
</dbReference>
<evidence type="ECO:0000256" key="11">
    <source>
        <dbReference type="ARBA" id="ARBA00023204"/>
    </source>
</evidence>
<dbReference type="SUPFAM" id="SSF46785">
    <property type="entry name" value="Winged helix' DNA-binding domain"/>
    <property type="match status" value="1"/>
</dbReference>
<dbReference type="FunFam" id="2.10.109.10:FF:000001">
    <property type="entry name" value="LexA repressor"/>
    <property type="match status" value="1"/>
</dbReference>
<keyword evidence="8 13" id="KW-0805">Transcription regulation</keyword>
<dbReference type="FunFam" id="1.10.10.10:FF:000009">
    <property type="entry name" value="LexA repressor"/>
    <property type="match status" value="1"/>
</dbReference>
<dbReference type="InterPro" id="IPR039418">
    <property type="entry name" value="LexA-like"/>
</dbReference>
<dbReference type="GO" id="GO:0004252">
    <property type="term" value="F:serine-type endopeptidase activity"/>
    <property type="evidence" value="ECO:0007669"/>
    <property type="project" value="UniProtKB-UniRule"/>
</dbReference>
<sequence length="236" mass="25862">MLTEKGQQKPLYAGLPSRLKALYTAHIVSNSKSSMKPLTDRQQAVLDFIEQSVAEAGFPPTIAEITAAFQVRSTNSIRGHLQALARKGMIELVPSASRGIRLLKTGNDRGLPLVGRVAAGQPILAEEHIESYCKLDPELFRRRADYLLRVHGMSMRDAGILDGDLLAVQRTPRADSGQIVVARIGDEATVKRLRLDGDKAILQPENPDFAALEIDLRRDTLVIEGIVVGVIRNDLP</sequence>
<dbReference type="HOGENOM" id="CLU_066192_45_3_6"/>
<dbReference type="EC" id="3.4.21.88" evidence="13"/>
<feature type="site" description="Cleavage; by autolysis" evidence="13">
    <location>
        <begin position="119"/>
        <end position="120"/>
    </location>
</feature>
<evidence type="ECO:0000259" key="15">
    <source>
        <dbReference type="Pfam" id="PF00717"/>
    </source>
</evidence>
<comment type="function">
    <text evidence="13">Represses a number of genes involved in the response to DNA damage (SOS response), including recA and lexA. In the presence of single-stranded DNA, RecA interacts with LexA causing an autocatalytic cleavage which disrupts the DNA-binding part of LexA, leading to derepression of the SOS regulon and eventually DNA repair.</text>
</comment>
<dbReference type="InterPro" id="IPR036390">
    <property type="entry name" value="WH_DNA-bd_sf"/>
</dbReference>
<dbReference type="HAMAP" id="MF_00015">
    <property type="entry name" value="LexA"/>
    <property type="match status" value="1"/>
</dbReference>
<reference evidence="17 18" key="1">
    <citation type="journal article" date="2011" name="J. Bacteriol.">
        <title>Complete Genome Sequence of the Aerobic Marine Methanotroph Methylomonas methanica MC09.</title>
        <authorList>
            <person name="Boden R."/>
            <person name="Cunliffe M."/>
            <person name="Scanlan J."/>
            <person name="Moussard H."/>
            <person name="Kits K.D."/>
            <person name="Klotz M.G."/>
            <person name="Jetten M.S."/>
            <person name="Vuilleumier S."/>
            <person name="Han J."/>
            <person name="Peters L."/>
            <person name="Mikhailova N."/>
            <person name="Teshima H."/>
            <person name="Tapia R."/>
            <person name="Kyrpides N."/>
            <person name="Ivanova N."/>
            <person name="Pagani I."/>
            <person name="Cheng J.F."/>
            <person name="Goodwin L."/>
            <person name="Han C."/>
            <person name="Hauser L."/>
            <person name="Land M.L."/>
            <person name="Lapidus A."/>
            <person name="Lucas S."/>
            <person name="Pitluck S."/>
            <person name="Woyke T."/>
            <person name="Stein L."/>
            <person name="Murrell J.C."/>
        </authorList>
    </citation>
    <scope>NUCLEOTIDE SEQUENCE [LARGE SCALE GENOMIC DNA]</scope>
    <source>
        <strain evidence="17 18">MC09</strain>
    </source>
</reference>
<evidence type="ECO:0000256" key="5">
    <source>
        <dbReference type="ARBA" id="ARBA00022763"/>
    </source>
</evidence>
<dbReference type="InterPro" id="IPR006197">
    <property type="entry name" value="Peptidase_S24_LexA"/>
</dbReference>
<dbReference type="Gene3D" id="1.10.10.10">
    <property type="entry name" value="Winged helix-like DNA-binding domain superfamily/Winged helix DNA-binding domain"/>
    <property type="match status" value="1"/>
</dbReference>
<keyword evidence="3 13" id="KW-0678">Repressor</keyword>
<reference key="2">
    <citation type="submission" date="2011-05" db="EMBL/GenBank/DDBJ databases">
        <title>Complete genome sequence of the aerobic marine methanotroph Methylomonas methanica MC09.</title>
        <authorList>
            <person name="Boden R."/>
            <person name="Cunliffe M."/>
            <person name="Scanlan J."/>
            <person name="Moussard H."/>
            <person name="Kits K.D."/>
            <person name="Klotz M."/>
            <person name="Jetten M."/>
            <person name="Vuilleumier S."/>
            <person name="Han J."/>
            <person name="Peters L."/>
            <person name="Mikhailova N."/>
            <person name="Teshima H."/>
            <person name="Tapia R."/>
            <person name="Kyrpides N."/>
            <person name="Ivanova N."/>
            <person name="Pagani I."/>
            <person name="Cheng J.-F."/>
            <person name="Goodwin L."/>
            <person name="Han C."/>
            <person name="Hauser L."/>
            <person name="Land M."/>
            <person name="Lapidus A."/>
            <person name="Lucas S."/>
            <person name="Pitluck S."/>
            <person name="Woyke T."/>
            <person name="Stein L.Y."/>
            <person name="Murrell C."/>
        </authorList>
    </citation>
    <scope>NUCLEOTIDE SEQUENCE</scope>
    <source>
        <strain>MC09</strain>
    </source>
</reference>
<dbReference type="STRING" id="857087.Metme_3362"/>
<dbReference type="MEROPS" id="S24.001"/>
<dbReference type="EMBL" id="CP002738">
    <property type="protein sequence ID" value="AEG01733.1"/>
    <property type="molecule type" value="Genomic_DNA"/>
</dbReference>
<keyword evidence="10 13" id="KW-0804">Transcription</keyword>
<keyword evidence="6 13" id="KW-0378">Hydrolase</keyword>
<keyword evidence="7 13" id="KW-0068">Autocatalytic cleavage</keyword>
<dbReference type="InterPro" id="IPR050077">
    <property type="entry name" value="LexA_repressor"/>
</dbReference>
<evidence type="ECO:0000256" key="10">
    <source>
        <dbReference type="ARBA" id="ARBA00023163"/>
    </source>
</evidence>
<accession>G0A6A5</accession>
<dbReference type="GO" id="GO:0006281">
    <property type="term" value="P:DNA repair"/>
    <property type="evidence" value="ECO:0007669"/>
    <property type="project" value="UniProtKB-UniRule"/>
</dbReference>
<keyword evidence="11 13" id="KW-0234">DNA repair</keyword>
<feature type="domain" description="LexA repressor DNA-binding" evidence="16">
    <location>
        <begin position="35"/>
        <end position="99"/>
    </location>
</feature>
<dbReference type="SUPFAM" id="SSF51306">
    <property type="entry name" value="LexA/Signal peptidase"/>
    <property type="match status" value="1"/>
</dbReference>
<gene>
    <name evidence="13" type="primary">lexA</name>
    <name evidence="17" type="ordered locus">Metme_3362</name>
</gene>
<keyword evidence="12 13" id="KW-0742">SOS response</keyword>
<proteinExistence type="inferred from homology"/>
<dbReference type="Pfam" id="PF01726">
    <property type="entry name" value="LexA_DNA_bind"/>
    <property type="match status" value="1"/>
</dbReference>
<keyword evidence="4 13" id="KW-0235">DNA replication</keyword>
<dbReference type="Gene3D" id="2.10.109.10">
    <property type="entry name" value="Umud Fragment, subunit A"/>
    <property type="match status" value="1"/>
</dbReference>
<dbReference type="Pfam" id="PF00717">
    <property type="entry name" value="Peptidase_S24"/>
    <property type="match status" value="1"/>
</dbReference>
<feature type="DNA-binding region" description="H-T-H motif" evidence="13">
    <location>
        <begin position="62"/>
        <end position="82"/>
    </location>
</feature>
<dbReference type="PANTHER" id="PTHR33516:SF2">
    <property type="entry name" value="LEXA REPRESSOR-RELATED"/>
    <property type="match status" value="1"/>
</dbReference>
<comment type="similarity">
    <text evidence="1 13 14">Belongs to the peptidase S24 family.</text>
</comment>
<dbReference type="eggNOG" id="COG1974">
    <property type="taxonomic scope" value="Bacteria"/>
</dbReference>
<dbReference type="KEGG" id="mmt:Metme_3362"/>
<dbReference type="InterPro" id="IPR036388">
    <property type="entry name" value="WH-like_DNA-bd_sf"/>
</dbReference>
<evidence type="ECO:0000256" key="9">
    <source>
        <dbReference type="ARBA" id="ARBA00023125"/>
    </source>
</evidence>
<dbReference type="InterPro" id="IPR015927">
    <property type="entry name" value="Peptidase_S24_S26A/B/C"/>
</dbReference>
<name>G0A6A5_METMM</name>
<comment type="subunit">
    <text evidence="2 13">Homodimer.</text>
</comment>
<dbReference type="GO" id="GO:0006508">
    <property type="term" value="P:proteolysis"/>
    <property type="evidence" value="ECO:0007669"/>
    <property type="project" value="InterPro"/>
</dbReference>
<keyword evidence="9 13" id="KW-0238">DNA-binding</keyword>
<dbReference type="InterPro" id="IPR036286">
    <property type="entry name" value="LexA/Signal_pep-like_sf"/>
</dbReference>
<organism evidence="17 18">
    <name type="scientific">Methylomonas methanica (strain DSM 25384 / MC09)</name>
    <dbReference type="NCBI Taxonomy" id="857087"/>
    <lineage>
        <taxon>Bacteria</taxon>
        <taxon>Pseudomonadati</taxon>
        <taxon>Pseudomonadota</taxon>
        <taxon>Gammaproteobacteria</taxon>
        <taxon>Methylococcales</taxon>
        <taxon>Methylococcaceae</taxon>
        <taxon>Methylomonas</taxon>
    </lineage>
</organism>
<evidence type="ECO:0000256" key="13">
    <source>
        <dbReference type="HAMAP-Rule" id="MF_00015"/>
    </source>
</evidence>
<evidence type="ECO:0000256" key="2">
    <source>
        <dbReference type="ARBA" id="ARBA00011738"/>
    </source>
</evidence>
<evidence type="ECO:0000256" key="7">
    <source>
        <dbReference type="ARBA" id="ARBA00022813"/>
    </source>
</evidence>
<evidence type="ECO:0000256" key="4">
    <source>
        <dbReference type="ARBA" id="ARBA00022705"/>
    </source>
</evidence>
<evidence type="ECO:0000313" key="17">
    <source>
        <dbReference type="EMBL" id="AEG01733.1"/>
    </source>
</evidence>
<dbReference type="InterPro" id="IPR006200">
    <property type="entry name" value="LexA"/>
</dbReference>
<dbReference type="GO" id="GO:0009432">
    <property type="term" value="P:SOS response"/>
    <property type="evidence" value="ECO:0007669"/>
    <property type="project" value="UniProtKB-UniRule"/>
</dbReference>
<dbReference type="InterPro" id="IPR006199">
    <property type="entry name" value="LexA_DNA-bd_dom"/>
</dbReference>
<evidence type="ECO:0000313" key="18">
    <source>
        <dbReference type="Proteomes" id="UP000008888"/>
    </source>
</evidence>